<dbReference type="InterPro" id="IPR025736">
    <property type="entry name" value="PucR_C-HTH_dom"/>
</dbReference>
<evidence type="ECO:0000313" key="6">
    <source>
        <dbReference type="Proteomes" id="UP001596409"/>
    </source>
</evidence>
<evidence type="ECO:0000313" key="5">
    <source>
        <dbReference type="EMBL" id="MFC7011639.1"/>
    </source>
</evidence>
<dbReference type="EMBL" id="JBHSYM010000016">
    <property type="protein sequence ID" value="MFC7011639.1"/>
    <property type="molecule type" value="Genomic_DNA"/>
</dbReference>
<dbReference type="Pfam" id="PF13556">
    <property type="entry name" value="HTH_30"/>
    <property type="match status" value="1"/>
</dbReference>
<dbReference type="Gene3D" id="1.10.10.2840">
    <property type="entry name" value="PucR C-terminal helix-turn-helix domain"/>
    <property type="match status" value="1"/>
</dbReference>
<evidence type="ECO:0000259" key="2">
    <source>
        <dbReference type="Pfam" id="PF13556"/>
    </source>
</evidence>
<dbReference type="Proteomes" id="UP001596409">
    <property type="component" value="Unassembled WGS sequence"/>
</dbReference>
<dbReference type="PANTHER" id="PTHR33744:SF1">
    <property type="entry name" value="DNA-BINDING TRANSCRIPTIONAL ACTIVATOR ADER"/>
    <property type="match status" value="1"/>
</dbReference>
<keyword evidence="6" id="KW-1185">Reference proteome</keyword>
<reference evidence="6" key="1">
    <citation type="journal article" date="2019" name="Int. J. Syst. Evol. Microbiol.">
        <title>The Global Catalogue of Microorganisms (GCM) 10K type strain sequencing project: providing services to taxonomists for standard genome sequencing and annotation.</title>
        <authorList>
            <consortium name="The Broad Institute Genomics Platform"/>
            <consortium name="The Broad Institute Genome Sequencing Center for Infectious Disease"/>
            <person name="Wu L."/>
            <person name="Ma J."/>
        </authorList>
    </citation>
    <scope>NUCLEOTIDE SEQUENCE [LARGE SCALE GENOMIC DNA]</scope>
    <source>
        <strain evidence="6">JCM 4855</strain>
    </source>
</reference>
<dbReference type="InterPro" id="IPR041522">
    <property type="entry name" value="CdaR_GGDEF"/>
</dbReference>
<comment type="caution">
    <text evidence="5">The sequence shown here is derived from an EMBL/GenBank/DDBJ whole genome shotgun (WGS) entry which is preliminary data.</text>
</comment>
<proteinExistence type="inferred from homology"/>
<evidence type="ECO:0000256" key="1">
    <source>
        <dbReference type="ARBA" id="ARBA00006754"/>
    </source>
</evidence>
<dbReference type="PANTHER" id="PTHR33744">
    <property type="entry name" value="CARBOHYDRATE DIACID REGULATOR"/>
    <property type="match status" value="1"/>
</dbReference>
<gene>
    <name evidence="5" type="ORF">ACFQMH_07955</name>
</gene>
<dbReference type="InterPro" id="IPR025751">
    <property type="entry name" value="RsbRD_N_dom"/>
</dbReference>
<dbReference type="Pfam" id="PF17853">
    <property type="entry name" value="GGDEF_2"/>
    <property type="match status" value="1"/>
</dbReference>
<dbReference type="RefSeq" id="WP_229881659.1">
    <property type="nucleotide sequence ID" value="NZ_BMWA01000036.1"/>
</dbReference>
<comment type="similarity">
    <text evidence="1">Belongs to the CdaR family.</text>
</comment>
<feature type="domain" description="CdaR GGDEF-like" evidence="4">
    <location>
        <begin position="181"/>
        <end position="278"/>
    </location>
</feature>
<feature type="domain" description="PucR C-terminal helix-turn-helix" evidence="2">
    <location>
        <begin position="329"/>
        <end position="387"/>
    </location>
</feature>
<evidence type="ECO:0000259" key="3">
    <source>
        <dbReference type="Pfam" id="PF14361"/>
    </source>
</evidence>
<organism evidence="5 6">
    <name type="scientific">Streptomyces viridiviolaceus</name>
    <dbReference type="NCBI Taxonomy" id="68282"/>
    <lineage>
        <taxon>Bacteria</taxon>
        <taxon>Bacillati</taxon>
        <taxon>Actinomycetota</taxon>
        <taxon>Actinomycetes</taxon>
        <taxon>Kitasatosporales</taxon>
        <taxon>Streptomycetaceae</taxon>
        <taxon>Streptomyces</taxon>
    </lineage>
</organism>
<feature type="domain" description="RsbT co-antagonist protein RsbRD N-terminal" evidence="3">
    <location>
        <begin position="18"/>
        <end position="158"/>
    </location>
</feature>
<sequence>MTEPNLMKLSEWIESQFPRLVDDVLAGIAKDIDFYREEEVVSRTDLQQSVEQNMRAMVAALREPAHRQDHSMAELTGRRRARQGAPLPELLRAYRMGFAALWELLTEWSRHTPDRAVIDTVLSAATRMWQLSDEYAIALTEAYRSTTAEMLVEREQRRSALVEALFAGEPGPGAPPWEVPKLLGLPSDTDRIVVTAETVGPADPSLPGIEQRLAERGIPSAWQLTSTAQMGVVSLRPEQFSQVIELVRQSASARTGVSPVFRAWGETPRALRLACAALHRLPEGRAGVHVLGAGPLTGLVARDPDEGRRIARQVLGPVLDLPGEERAVLLGTLQAWLDHDGSAERAAERLYVHANTVRYRLRRLQDLTGRSLTQPRAIADLVVALEAVRSDRAG</sequence>
<evidence type="ECO:0000259" key="4">
    <source>
        <dbReference type="Pfam" id="PF17853"/>
    </source>
</evidence>
<dbReference type="InterPro" id="IPR051448">
    <property type="entry name" value="CdaR-like_regulators"/>
</dbReference>
<dbReference type="Pfam" id="PF14361">
    <property type="entry name" value="RsbRD_N"/>
    <property type="match status" value="1"/>
</dbReference>
<accession>A0ABW2DUX3</accession>
<dbReference type="InterPro" id="IPR042070">
    <property type="entry name" value="PucR_C-HTH_sf"/>
</dbReference>
<name>A0ABW2DUX3_9ACTN</name>
<protein>
    <submittedName>
        <fullName evidence="5">PucR family transcriptional regulator</fullName>
    </submittedName>
</protein>